<feature type="compositionally biased region" description="Low complexity" evidence="1">
    <location>
        <begin position="27"/>
        <end position="39"/>
    </location>
</feature>
<dbReference type="AlphaFoldDB" id="A0A6A6FMA5"/>
<evidence type="ECO:0000256" key="1">
    <source>
        <dbReference type="SAM" id="MobiDB-lite"/>
    </source>
</evidence>
<protein>
    <submittedName>
        <fullName evidence="2">Uncharacterized protein</fullName>
    </submittedName>
</protein>
<name>A0A6A6FMA5_9PEZI</name>
<dbReference type="OrthoDB" id="10264449at2759"/>
<evidence type="ECO:0000313" key="3">
    <source>
        <dbReference type="Proteomes" id="UP000799539"/>
    </source>
</evidence>
<proteinExistence type="predicted"/>
<dbReference type="Proteomes" id="UP000799539">
    <property type="component" value="Unassembled WGS sequence"/>
</dbReference>
<dbReference type="EMBL" id="ML992668">
    <property type="protein sequence ID" value="KAF2214521.1"/>
    <property type="molecule type" value="Genomic_DNA"/>
</dbReference>
<dbReference type="InterPro" id="IPR032710">
    <property type="entry name" value="NTF2-like_dom_sf"/>
</dbReference>
<dbReference type="Gene3D" id="3.10.450.50">
    <property type="match status" value="1"/>
</dbReference>
<feature type="compositionally biased region" description="Low complexity" evidence="1">
    <location>
        <begin position="78"/>
        <end position="95"/>
    </location>
</feature>
<keyword evidence="3" id="KW-1185">Reference proteome</keyword>
<accession>A0A6A6FMA5</accession>
<dbReference type="SUPFAM" id="SSF54427">
    <property type="entry name" value="NTF2-like"/>
    <property type="match status" value="1"/>
</dbReference>
<gene>
    <name evidence="2" type="ORF">CERZMDRAFT_105506</name>
</gene>
<sequence>MNNGTIARGFMESASDWPLASEKQLEEVQQQQQFRPGQQHHLHNDAPTSEPTSMYFDRQQSKQKQKVRHDGPLYKQHQSPLSSSSSPSSRSQTSTAIMPMTSTKHKYPSVSEIHALFSNLTTQPELFFKRVAPTVDWTAMGTHPLAGRYTSLSEVQEATFARLGKIMKAPGIRLKPRNVIGGGEQEWCTVELVVNGVCENDLVFDNCYAWCCRFDENGVIVEVRAYRDS</sequence>
<evidence type="ECO:0000313" key="2">
    <source>
        <dbReference type="EMBL" id="KAF2214521.1"/>
    </source>
</evidence>
<reference evidence="2" key="1">
    <citation type="journal article" date="2020" name="Stud. Mycol.">
        <title>101 Dothideomycetes genomes: a test case for predicting lifestyles and emergence of pathogens.</title>
        <authorList>
            <person name="Haridas S."/>
            <person name="Albert R."/>
            <person name="Binder M."/>
            <person name="Bloem J."/>
            <person name="Labutti K."/>
            <person name="Salamov A."/>
            <person name="Andreopoulos B."/>
            <person name="Baker S."/>
            <person name="Barry K."/>
            <person name="Bills G."/>
            <person name="Bluhm B."/>
            <person name="Cannon C."/>
            <person name="Castanera R."/>
            <person name="Culley D."/>
            <person name="Daum C."/>
            <person name="Ezra D."/>
            <person name="Gonzalez J."/>
            <person name="Henrissat B."/>
            <person name="Kuo A."/>
            <person name="Liang C."/>
            <person name="Lipzen A."/>
            <person name="Lutzoni F."/>
            <person name="Magnuson J."/>
            <person name="Mondo S."/>
            <person name="Nolan M."/>
            <person name="Ohm R."/>
            <person name="Pangilinan J."/>
            <person name="Park H.-J."/>
            <person name="Ramirez L."/>
            <person name="Alfaro M."/>
            <person name="Sun H."/>
            <person name="Tritt A."/>
            <person name="Yoshinaga Y."/>
            <person name="Zwiers L.-H."/>
            <person name="Turgeon B."/>
            <person name="Goodwin S."/>
            <person name="Spatafora J."/>
            <person name="Crous P."/>
            <person name="Grigoriev I."/>
        </authorList>
    </citation>
    <scope>NUCLEOTIDE SEQUENCE</scope>
    <source>
        <strain evidence="2">SCOH1-5</strain>
    </source>
</reference>
<feature type="region of interest" description="Disordered" evidence="1">
    <location>
        <begin position="1"/>
        <end position="95"/>
    </location>
</feature>
<organism evidence="2 3">
    <name type="scientific">Cercospora zeae-maydis SCOH1-5</name>
    <dbReference type="NCBI Taxonomy" id="717836"/>
    <lineage>
        <taxon>Eukaryota</taxon>
        <taxon>Fungi</taxon>
        <taxon>Dikarya</taxon>
        <taxon>Ascomycota</taxon>
        <taxon>Pezizomycotina</taxon>
        <taxon>Dothideomycetes</taxon>
        <taxon>Dothideomycetidae</taxon>
        <taxon>Mycosphaerellales</taxon>
        <taxon>Mycosphaerellaceae</taxon>
        <taxon>Cercospora</taxon>
    </lineage>
</organism>